<reference evidence="1" key="1">
    <citation type="journal article" date="2019" name="Lett. Appl. Microbiol.">
        <title>A case of 'blown pack' spoilage of vacuum-packaged pork likely associated with Clostridium estertheticum in Canada.</title>
        <authorList>
            <person name="Zhang P."/>
            <person name="Ward P."/>
            <person name="McMullen L.M."/>
            <person name="Yang X."/>
        </authorList>
    </citation>
    <scope>NUCLEOTIDE SEQUENCE [LARGE SCALE GENOMIC DNA]</scope>
    <source>
        <strain evidence="1">MA19</strain>
    </source>
</reference>
<dbReference type="AlphaFoldDB" id="A0A5N7IZH3"/>
<gene>
    <name evidence="1" type="ORF">E4V82_07210</name>
</gene>
<proteinExistence type="predicted"/>
<evidence type="ECO:0000313" key="2">
    <source>
        <dbReference type="Proteomes" id="UP000342249"/>
    </source>
</evidence>
<comment type="caution">
    <text evidence="1">The sequence shown here is derived from an EMBL/GenBank/DDBJ whole genome shotgun (WGS) entry which is preliminary data.</text>
</comment>
<accession>A0A5N7IZH3</accession>
<organism evidence="1 2">
    <name type="scientific">Clostridium estertheticum</name>
    <dbReference type="NCBI Taxonomy" id="238834"/>
    <lineage>
        <taxon>Bacteria</taxon>
        <taxon>Bacillati</taxon>
        <taxon>Bacillota</taxon>
        <taxon>Clostridia</taxon>
        <taxon>Eubacteriales</taxon>
        <taxon>Clostridiaceae</taxon>
        <taxon>Clostridium</taxon>
    </lineage>
</organism>
<protein>
    <submittedName>
        <fullName evidence="1">Uncharacterized protein</fullName>
    </submittedName>
</protein>
<dbReference type="EMBL" id="SPSF01000016">
    <property type="protein sequence ID" value="MPQ61900.1"/>
    <property type="molecule type" value="Genomic_DNA"/>
</dbReference>
<evidence type="ECO:0000313" key="1">
    <source>
        <dbReference type="EMBL" id="MPQ61900.1"/>
    </source>
</evidence>
<dbReference type="RefSeq" id="WP_152751593.1">
    <property type="nucleotide sequence ID" value="NZ_SPSE01000018.1"/>
</dbReference>
<dbReference type="Gene3D" id="1.20.5.340">
    <property type="match status" value="1"/>
</dbReference>
<dbReference type="Proteomes" id="UP000342249">
    <property type="component" value="Unassembled WGS sequence"/>
</dbReference>
<name>A0A5N7IZH3_9CLOT</name>
<sequence length="124" mass="14385">MSDDKMFEFMTKMYSEMQEGFKDIKTEFKDIKTEVNNIKTEIKENTKRLDAIENDVKKLGVKIDGKLIPTSDALLDGYKGNSEHITIIDDKIDRLQMDVNSISMKVSYNDSRIIEISKNLRKVE</sequence>